<dbReference type="KEGG" id="fln:FLA_1659"/>
<organism evidence="5 6">
    <name type="scientific">Filimonas lacunae</name>
    <dbReference type="NCBI Taxonomy" id="477680"/>
    <lineage>
        <taxon>Bacteria</taxon>
        <taxon>Pseudomonadati</taxon>
        <taxon>Bacteroidota</taxon>
        <taxon>Chitinophagia</taxon>
        <taxon>Chitinophagales</taxon>
        <taxon>Chitinophagaceae</taxon>
        <taxon>Filimonas</taxon>
    </lineage>
</organism>
<evidence type="ECO:0000313" key="5">
    <source>
        <dbReference type="EMBL" id="SIT29057.1"/>
    </source>
</evidence>
<dbReference type="PANTHER" id="PTHR43792:SF8">
    <property type="entry name" value="[RIBOSOMAL PROTEIN US5]-ALANINE N-ACETYLTRANSFERASE"/>
    <property type="match status" value="1"/>
</dbReference>
<evidence type="ECO:0000313" key="6">
    <source>
        <dbReference type="Proteomes" id="UP000186917"/>
    </source>
</evidence>
<dbReference type="InterPro" id="IPR000182">
    <property type="entry name" value="GNAT_dom"/>
</dbReference>
<evidence type="ECO:0000256" key="3">
    <source>
        <dbReference type="ARBA" id="ARBA00038502"/>
    </source>
</evidence>
<protein>
    <submittedName>
        <fullName evidence="5">Protein N-acetyltransferase, RimJ/RimL family</fullName>
    </submittedName>
</protein>
<keyword evidence="1 5" id="KW-0808">Transferase</keyword>
<keyword evidence="6" id="KW-1185">Reference proteome</keyword>
<gene>
    <name evidence="5" type="ORF">SAMN05421788_108206</name>
</gene>
<dbReference type="RefSeq" id="WP_076381225.1">
    <property type="nucleotide sequence ID" value="NZ_AP017422.1"/>
</dbReference>
<dbReference type="STRING" id="477680.SAMN05421788_108206"/>
<dbReference type="AlphaFoldDB" id="A0A173MDZ0"/>
<evidence type="ECO:0000259" key="4">
    <source>
        <dbReference type="PROSITE" id="PS51186"/>
    </source>
</evidence>
<dbReference type="PANTHER" id="PTHR43792">
    <property type="entry name" value="GNAT FAMILY, PUTATIVE (AFU_ORTHOLOGUE AFUA_3G00765)-RELATED-RELATED"/>
    <property type="match status" value="1"/>
</dbReference>
<dbReference type="SUPFAM" id="SSF55729">
    <property type="entry name" value="Acyl-CoA N-acyltransferases (Nat)"/>
    <property type="match status" value="1"/>
</dbReference>
<sequence>MEQLPTLTTERLQLTPFTASDIPVIVQYANNPNVSAYTLNMPYPYAEKDAIYWINSSNQGFQQKNNYLFAVRLKETLEFIGGVGLRVEARFSQAELSYWVAEPFWGQGYITEAAQAAIEFGLKILALNKITAHYIDKNMASGKVMEKCGMQKEGELKEHVCKNGVFHNIIMYGITKTDYASMQSSR</sequence>
<dbReference type="EMBL" id="FTOR01000008">
    <property type="protein sequence ID" value="SIT29057.1"/>
    <property type="molecule type" value="Genomic_DNA"/>
</dbReference>
<accession>A0A173MDZ0</accession>
<dbReference type="InterPro" id="IPR016181">
    <property type="entry name" value="Acyl_CoA_acyltransferase"/>
</dbReference>
<comment type="similarity">
    <text evidence="3">Belongs to the acetyltransferase family. RimJ subfamily.</text>
</comment>
<evidence type="ECO:0000256" key="1">
    <source>
        <dbReference type="ARBA" id="ARBA00022679"/>
    </source>
</evidence>
<dbReference type="GO" id="GO:0016747">
    <property type="term" value="F:acyltransferase activity, transferring groups other than amino-acyl groups"/>
    <property type="evidence" value="ECO:0007669"/>
    <property type="project" value="InterPro"/>
</dbReference>
<dbReference type="Pfam" id="PF13302">
    <property type="entry name" value="Acetyltransf_3"/>
    <property type="match status" value="1"/>
</dbReference>
<feature type="domain" description="N-acetyltransferase" evidence="4">
    <location>
        <begin position="12"/>
        <end position="172"/>
    </location>
</feature>
<dbReference type="PROSITE" id="PS51186">
    <property type="entry name" value="GNAT"/>
    <property type="match status" value="1"/>
</dbReference>
<proteinExistence type="inferred from homology"/>
<evidence type="ECO:0000256" key="2">
    <source>
        <dbReference type="ARBA" id="ARBA00023315"/>
    </source>
</evidence>
<dbReference type="Proteomes" id="UP000186917">
    <property type="component" value="Unassembled WGS sequence"/>
</dbReference>
<dbReference type="OrthoDB" id="9811523at2"/>
<dbReference type="Gene3D" id="3.40.630.30">
    <property type="match status" value="1"/>
</dbReference>
<reference evidence="6" key="1">
    <citation type="submission" date="2017-01" db="EMBL/GenBank/DDBJ databases">
        <authorList>
            <person name="Varghese N."/>
            <person name="Submissions S."/>
        </authorList>
    </citation>
    <scope>NUCLEOTIDE SEQUENCE [LARGE SCALE GENOMIC DNA]</scope>
    <source>
        <strain evidence="6">DSM 21054</strain>
    </source>
</reference>
<name>A0A173MDZ0_9BACT</name>
<dbReference type="InterPro" id="IPR051531">
    <property type="entry name" value="N-acetyltransferase"/>
</dbReference>
<keyword evidence="2" id="KW-0012">Acyltransferase</keyword>